<organism evidence="2">
    <name type="scientific">viral metagenome</name>
    <dbReference type="NCBI Taxonomy" id="1070528"/>
    <lineage>
        <taxon>unclassified sequences</taxon>
        <taxon>metagenomes</taxon>
        <taxon>organismal metagenomes</taxon>
    </lineage>
</organism>
<dbReference type="AlphaFoldDB" id="A0A6C0DU20"/>
<name>A0A6C0DU20_9ZZZZ</name>
<sequence length="250" mass="29094">MPSIFVWKADEPTTSKKQIRYYSGSNWALEDNDYSSKSYMFLEQIVIPGFNDSVITFHTKLMPQDWTGSELLEVTNLSYEQIKSDNYGILEKLGDWMRFTSKNEIKFDSESLQNELLNIKKWMTEKKYATESEAHKSEAHKSEAHKSEAHKSEAHKSEAHKSEAPRQNKFVQKPIHHHHQHNSPHHLSSENVQLNFQEFLIKYNMPLPTPESLISISTSSKSSTYNNGYYKKGNTNMGKPYSNNRYHNTK</sequence>
<protein>
    <submittedName>
        <fullName evidence="2">Uncharacterized protein</fullName>
    </submittedName>
</protein>
<proteinExistence type="predicted"/>
<evidence type="ECO:0000313" key="2">
    <source>
        <dbReference type="EMBL" id="QHT20307.1"/>
    </source>
</evidence>
<dbReference type="EMBL" id="MN739677">
    <property type="protein sequence ID" value="QHT20307.1"/>
    <property type="molecule type" value="Genomic_DNA"/>
</dbReference>
<reference evidence="2" key="1">
    <citation type="journal article" date="2020" name="Nature">
        <title>Giant virus diversity and host interactions through global metagenomics.</title>
        <authorList>
            <person name="Schulz F."/>
            <person name="Roux S."/>
            <person name="Paez-Espino D."/>
            <person name="Jungbluth S."/>
            <person name="Walsh D.A."/>
            <person name="Denef V.J."/>
            <person name="McMahon K.D."/>
            <person name="Konstantinidis K.T."/>
            <person name="Eloe-Fadrosh E.A."/>
            <person name="Kyrpides N.C."/>
            <person name="Woyke T."/>
        </authorList>
    </citation>
    <scope>NUCLEOTIDE SEQUENCE</scope>
    <source>
        <strain evidence="2">GVMAG-M-3300023174-60</strain>
    </source>
</reference>
<accession>A0A6C0DU20</accession>
<feature type="region of interest" description="Disordered" evidence="1">
    <location>
        <begin position="130"/>
        <end position="165"/>
    </location>
</feature>
<evidence type="ECO:0000256" key="1">
    <source>
        <dbReference type="SAM" id="MobiDB-lite"/>
    </source>
</evidence>